<proteinExistence type="predicted"/>
<gene>
    <name evidence="1" type="ORF">ITP53_17025</name>
</gene>
<dbReference type="EMBL" id="JADOGI010000044">
    <property type="protein sequence ID" value="MBF8187407.1"/>
    <property type="molecule type" value="Genomic_DNA"/>
</dbReference>
<dbReference type="Pfam" id="PF07366">
    <property type="entry name" value="SnoaL"/>
    <property type="match status" value="1"/>
</dbReference>
<comment type="caution">
    <text evidence="1">The sequence shown here is derived from an EMBL/GenBank/DDBJ whole genome shotgun (WGS) entry which is preliminary data.</text>
</comment>
<dbReference type="SUPFAM" id="SSF54427">
    <property type="entry name" value="NTF2-like"/>
    <property type="match status" value="1"/>
</dbReference>
<accession>A0A931A6S7</accession>
<dbReference type="Proteomes" id="UP000605361">
    <property type="component" value="Unassembled WGS sequence"/>
</dbReference>
<evidence type="ECO:0000313" key="2">
    <source>
        <dbReference type="Proteomes" id="UP000605361"/>
    </source>
</evidence>
<organism evidence="1 2">
    <name type="scientific">Nonomuraea cypriaca</name>
    <dbReference type="NCBI Taxonomy" id="1187855"/>
    <lineage>
        <taxon>Bacteria</taxon>
        <taxon>Bacillati</taxon>
        <taxon>Actinomycetota</taxon>
        <taxon>Actinomycetes</taxon>
        <taxon>Streptosporangiales</taxon>
        <taxon>Streptosporangiaceae</taxon>
        <taxon>Nonomuraea</taxon>
    </lineage>
</organism>
<keyword evidence="2" id="KW-1185">Reference proteome</keyword>
<dbReference type="InterPro" id="IPR032710">
    <property type="entry name" value="NTF2-like_dom_sf"/>
</dbReference>
<dbReference type="AlphaFoldDB" id="A0A931A6S7"/>
<sequence>MGSAIAPRYERWLLDMWNGDFELARDLVTPGFVGHWPGMDVHGPDGLIEALKQGHQPFDDVTVTLDVGPIVDGDRVAARWTFGGVYRGGIPGASAAAGTRIAFSGHDILRAESGKFAEYWVISDAQTFNRQLGIG</sequence>
<dbReference type="GO" id="GO:0030638">
    <property type="term" value="P:polyketide metabolic process"/>
    <property type="evidence" value="ECO:0007669"/>
    <property type="project" value="InterPro"/>
</dbReference>
<dbReference type="Gene3D" id="3.10.450.50">
    <property type="match status" value="1"/>
</dbReference>
<reference evidence="1" key="1">
    <citation type="submission" date="2020-11" db="EMBL/GenBank/DDBJ databases">
        <title>Whole-genome analyses of Nonomuraea sp. K274.</title>
        <authorList>
            <person name="Veyisoglu A."/>
        </authorList>
    </citation>
    <scope>NUCLEOTIDE SEQUENCE</scope>
    <source>
        <strain evidence="1">K274</strain>
    </source>
</reference>
<dbReference type="RefSeq" id="WP_195896369.1">
    <property type="nucleotide sequence ID" value="NZ_JADOGI010000044.1"/>
</dbReference>
<dbReference type="InterPro" id="IPR009959">
    <property type="entry name" value="Cyclase_SnoaL-like"/>
</dbReference>
<protein>
    <submittedName>
        <fullName evidence="1">Ester cyclase</fullName>
    </submittedName>
</protein>
<name>A0A931A6S7_9ACTN</name>
<evidence type="ECO:0000313" key="1">
    <source>
        <dbReference type="EMBL" id="MBF8187407.1"/>
    </source>
</evidence>